<dbReference type="AlphaFoldDB" id="M5PX24"/>
<evidence type="ECO:0000256" key="1">
    <source>
        <dbReference type="SAM" id="SignalP"/>
    </source>
</evidence>
<dbReference type="RefSeq" id="WP_005983203.1">
    <property type="nucleotide sequence ID" value="NZ_AOSV01000003.1"/>
</dbReference>
<feature type="chain" id="PRO_5004069486" description="Heavy-metal resistance" evidence="1">
    <location>
        <begin position="24"/>
        <end position="126"/>
    </location>
</feature>
<reference evidence="2 3" key="1">
    <citation type="journal article" date="2013" name="Genome Announc.">
        <title>Draft Genome Sequence for Desulfovibrio africanus Strain PCS.</title>
        <authorList>
            <person name="Brown S.D."/>
            <person name="Utturkar S.M."/>
            <person name="Arkin A.P."/>
            <person name="Deutschbauer A.M."/>
            <person name="Elias D.A."/>
            <person name="Hazen T.C."/>
            <person name="Chakraborty R."/>
        </authorList>
    </citation>
    <scope>NUCLEOTIDE SEQUENCE [LARGE SCALE GENOMIC DNA]</scope>
    <source>
        <strain evidence="2 3">PCS</strain>
    </source>
</reference>
<comment type="caution">
    <text evidence="2">The sequence shown here is derived from an EMBL/GenBank/DDBJ whole genome shotgun (WGS) entry which is preliminary data.</text>
</comment>
<sequence>MRKTFLALALALTFGLIGTQAQAYYGCPMGGAYGVNPAVSADYQKFMTETSQLRADLYAAQAALNAQLAQPKPDQAKVRELTRNVADKQSELALKARAYNVNGYGYACPGHAGGYHATTCAYGYGW</sequence>
<feature type="signal peptide" evidence="1">
    <location>
        <begin position="1"/>
        <end position="23"/>
    </location>
</feature>
<name>M5PX24_DESAF</name>
<dbReference type="Gene3D" id="1.20.120.1490">
    <property type="match status" value="1"/>
</dbReference>
<proteinExistence type="predicted"/>
<dbReference type="EMBL" id="AOSV01000003">
    <property type="protein sequence ID" value="EMG38604.1"/>
    <property type="molecule type" value="Genomic_DNA"/>
</dbReference>
<organism evidence="2 3">
    <name type="scientific">Desulfocurvibacter africanus PCS</name>
    <dbReference type="NCBI Taxonomy" id="1262666"/>
    <lineage>
        <taxon>Bacteria</taxon>
        <taxon>Pseudomonadati</taxon>
        <taxon>Thermodesulfobacteriota</taxon>
        <taxon>Desulfovibrionia</taxon>
        <taxon>Desulfovibrionales</taxon>
        <taxon>Desulfovibrionaceae</taxon>
        <taxon>Desulfocurvibacter</taxon>
    </lineage>
</organism>
<gene>
    <name evidence="2" type="ORF">PCS_00234</name>
</gene>
<evidence type="ECO:0008006" key="4">
    <source>
        <dbReference type="Google" id="ProtNLM"/>
    </source>
</evidence>
<dbReference type="PATRIC" id="fig|1262666.3.peg.232"/>
<evidence type="ECO:0000313" key="3">
    <source>
        <dbReference type="Proteomes" id="UP000011922"/>
    </source>
</evidence>
<dbReference type="Proteomes" id="UP000011922">
    <property type="component" value="Unassembled WGS sequence"/>
</dbReference>
<protein>
    <recommendedName>
        <fullName evidence="4">Heavy-metal resistance</fullName>
    </recommendedName>
</protein>
<accession>M5PX24</accession>
<keyword evidence="1" id="KW-0732">Signal</keyword>
<evidence type="ECO:0000313" key="2">
    <source>
        <dbReference type="EMBL" id="EMG38604.1"/>
    </source>
</evidence>